<gene>
    <name evidence="12" type="ORF">RYS15_08030</name>
</gene>
<dbReference type="PANTHER" id="PTHR34982">
    <property type="entry name" value="YOP PROTEINS TRANSLOCATION PROTEIN L"/>
    <property type="match status" value="1"/>
</dbReference>
<dbReference type="PRINTS" id="PR01003">
    <property type="entry name" value="FLGFLIH"/>
</dbReference>
<dbReference type="InterPro" id="IPR000563">
    <property type="entry name" value="Flag_FliH"/>
</dbReference>
<dbReference type="InterPro" id="IPR051472">
    <property type="entry name" value="T3SS_Stator/FliH"/>
</dbReference>
<evidence type="ECO:0000256" key="5">
    <source>
        <dbReference type="ARBA" id="ARBA00022448"/>
    </source>
</evidence>
<evidence type="ECO:0000313" key="12">
    <source>
        <dbReference type="EMBL" id="MDV2078630.1"/>
    </source>
</evidence>
<evidence type="ECO:0000256" key="3">
    <source>
        <dbReference type="ARBA" id="ARBA00006602"/>
    </source>
</evidence>
<evidence type="ECO:0000256" key="2">
    <source>
        <dbReference type="ARBA" id="ARBA00004496"/>
    </source>
</evidence>
<keyword evidence="13" id="KW-1185">Reference proteome</keyword>
<dbReference type="InterPro" id="IPR018035">
    <property type="entry name" value="Flagellar_FliH/T3SS_HrpE"/>
</dbReference>
<evidence type="ECO:0000256" key="4">
    <source>
        <dbReference type="ARBA" id="ARBA00016507"/>
    </source>
</evidence>
<evidence type="ECO:0000256" key="10">
    <source>
        <dbReference type="SAM" id="MobiDB-lite"/>
    </source>
</evidence>
<reference evidence="12 13" key="1">
    <citation type="submission" date="2023-10" db="EMBL/GenBank/DDBJ databases">
        <title>Characteristics and mechanism of a salt-tolerant marine origin heterotrophic nitrifying- aerobic denitrifying bacteria Marinobacter xestospongiae HN1.</title>
        <authorList>
            <person name="Qi R."/>
        </authorList>
    </citation>
    <scope>NUCLEOTIDE SEQUENCE [LARGE SCALE GENOMIC DNA]</scope>
    <source>
        <strain evidence="12 13">HN1</strain>
    </source>
</reference>
<organism evidence="12 13">
    <name type="scientific">Marinobacter xestospongiae</name>
    <dbReference type="NCBI Taxonomy" id="994319"/>
    <lineage>
        <taxon>Bacteria</taxon>
        <taxon>Pseudomonadati</taxon>
        <taxon>Pseudomonadota</taxon>
        <taxon>Gammaproteobacteria</taxon>
        <taxon>Pseudomonadales</taxon>
        <taxon>Marinobacteraceae</taxon>
        <taxon>Marinobacter</taxon>
    </lineage>
</organism>
<comment type="similarity">
    <text evidence="3">Belongs to the FliH family.</text>
</comment>
<feature type="compositionally biased region" description="Basic and acidic residues" evidence="10">
    <location>
        <begin position="36"/>
        <end position="46"/>
    </location>
</feature>
<protein>
    <recommendedName>
        <fullName evidence="4">Flagellar assembly protein FliH</fullName>
    </recommendedName>
</protein>
<feature type="region of interest" description="Disordered" evidence="10">
    <location>
        <begin position="15"/>
        <end position="74"/>
    </location>
</feature>
<dbReference type="RefSeq" id="WP_316973358.1">
    <property type="nucleotide sequence ID" value="NZ_JAWIIJ010000004.1"/>
</dbReference>
<keyword evidence="7" id="KW-1005">Bacterial flagellum biogenesis</keyword>
<proteinExistence type="inferred from homology"/>
<keyword evidence="8" id="KW-0653">Protein transport</keyword>
<evidence type="ECO:0000259" key="11">
    <source>
        <dbReference type="Pfam" id="PF02108"/>
    </source>
</evidence>
<evidence type="ECO:0000256" key="9">
    <source>
        <dbReference type="ARBA" id="ARBA00023225"/>
    </source>
</evidence>
<evidence type="ECO:0000256" key="1">
    <source>
        <dbReference type="ARBA" id="ARBA00003041"/>
    </source>
</evidence>
<keyword evidence="9" id="KW-1006">Bacterial flagellum protein export</keyword>
<evidence type="ECO:0000256" key="8">
    <source>
        <dbReference type="ARBA" id="ARBA00022927"/>
    </source>
</evidence>
<keyword evidence="6" id="KW-0963">Cytoplasm</keyword>
<comment type="caution">
    <text evidence="12">The sequence shown here is derived from an EMBL/GenBank/DDBJ whole genome shotgun (WGS) entry which is preliminary data.</text>
</comment>
<dbReference type="EMBL" id="JAWIIJ010000004">
    <property type="protein sequence ID" value="MDV2078630.1"/>
    <property type="molecule type" value="Genomic_DNA"/>
</dbReference>
<dbReference type="PANTHER" id="PTHR34982:SF1">
    <property type="entry name" value="FLAGELLAR ASSEMBLY PROTEIN FLIH"/>
    <property type="match status" value="1"/>
</dbReference>
<dbReference type="Proteomes" id="UP001269819">
    <property type="component" value="Unassembled WGS sequence"/>
</dbReference>
<comment type="subcellular location">
    <subcellularLocation>
        <location evidence="2">Cytoplasm</location>
    </subcellularLocation>
</comment>
<evidence type="ECO:0000256" key="6">
    <source>
        <dbReference type="ARBA" id="ARBA00022490"/>
    </source>
</evidence>
<sequence>MDKLRGNYRRHRFRSLAALEASDRGEQDPFQQGYDEGFRQGQERGLEQGLADGRSQGEAQGYEAGYQQGLGKGEDAGRHTFNAALAPLQSIQGKLEELRQQELREHTEQLCQLVEQVARRVVHAELSLNPDQMLKLVEEALTRMDTRKGDVTVYLSPDDYQRLARTGTNHIGDYPVQPDDTLAIGDCRLESDQQQQTIRSEERLQGCVDKVREELTQESPR</sequence>
<keyword evidence="5" id="KW-0813">Transport</keyword>
<evidence type="ECO:0000313" key="13">
    <source>
        <dbReference type="Proteomes" id="UP001269819"/>
    </source>
</evidence>
<evidence type="ECO:0000256" key="7">
    <source>
        <dbReference type="ARBA" id="ARBA00022795"/>
    </source>
</evidence>
<comment type="function">
    <text evidence="1">Needed for flagellar regrowth and assembly.</text>
</comment>
<name>A0ABU3VWH0_9GAMM</name>
<accession>A0ABU3VWH0</accession>
<dbReference type="Pfam" id="PF02108">
    <property type="entry name" value="FliH"/>
    <property type="match status" value="1"/>
</dbReference>
<feature type="domain" description="Flagellar assembly protein FliH/Type III secretion system HrpE" evidence="11">
    <location>
        <begin position="84"/>
        <end position="205"/>
    </location>
</feature>